<evidence type="ECO:0000313" key="3">
    <source>
        <dbReference type="Proteomes" id="UP000693972"/>
    </source>
</evidence>
<reference evidence="2 3" key="1">
    <citation type="submission" date="2021-07" db="EMBL/GenBank/DDBJ databases">
        <title>Karlodiniumbacter phycospheric gen. nov., sp. nov., a phycosphere bacterium isolated from karlodinium veneficum.</title>
        <authorList>
            <person name="Peng Y."/>
            <person name="Jiang L."/>
            <person name="Lee J."/>
        </authorList>
    </citation>
    <scope>NUCLEOTIDE SEQUENCE</scope>
    <source>
        <strain evidence="2 3">N5</strain>
    </source>
</reference>
<dbReference type="AlphaFoldDB" id="A0A975TVV8"/>
<dbReference type="RefSeq" id="WP_068362722.1">
    <property type="nucleotide sequence ID" value="NZ_JAIMBW010000001.1"/>
</dbReference>
<accession>A0A975TVV8</accession>
<dbReference type="EMBL" id="JAIMBW010000001">
    <property type="protein sequence ID" value="MBY4895040.1"/>
    <property type="molecule type" value="Genomic_DNA"/>
</dbReference>
<organism evidence="2">
    <name type="scientific">Gymnodinialimonas phycosphaerae</name>
    <dbReference type="NCBI Taxonomy" id="2841589"/>
    <lineage>
        <taxon>Bacteria</taxon>
        <taxon>Pseudomonadati</taxon>
        <taxon>Pseudomonadota</taxon>
        <taxon>Alphaproteobacteria</taxon>
        <taxon>Rhodobacterales</taxon>
        <taxon>Paracoccaceae</taxon>
        <taxon>Gymnodinialimonas</taxon>
    </lineage>
</organism>
<feature type="domain" description="SAF" evidence="1">
    <location>
        <begin position="45"/>
        <end position="113"/>
    </location>
</feature>
<gene>
    <name evidence="2" type="primary">cpaB</name>
    <name evidence="2" type="ORF">KUL25_19955</name>
</gene>
<keyword evidence="3" id="KW-1185">Reference proteome</keyword>
<name>A0A975TVV8_9RHOB</name>
<evidence type="ECO:0000313" key="2">
    <source>
        <dbReference type="EMBL" id="QXL87649.1"/>
    </source>
</evidence>
<sequence length="274" mass="29448">MRIVFILVLAVGVGLAGFAVSIAKDRFDQYQTALAEQRDAILPTVQVVVASGQVRYGQRLTPDDVQLIRWPAEHVPFGAFTSLEDLFPADEDGQRTVIRMMEQHEPILLSKVTAPGEDAGVASRLEEGMRAIALRVDVSSGVSGFLRPGDRVDVYWTGTGRSGDTVTRLIRANVQLIAIDQIADEQRSNPTIARTITVTARPEDVAALTQAQGSGSLTLALVGVGDMTEQGEVEVSTSQLLGEVQEVATEGPQVCTVRNRRGADVVITQVPCVN</sequence>
<dbReference type="Pfam" id="PF16976">
    <property type="entry name" value="RcpC"/>
    <property type="match status" value="1"/>
</dbReference>
<dbReference type="Pfam" id="PF08666">
    <property type="entry name" value="SAF"/>
    <property type="match status" value="1"/>
</dbReference>
<dbReference type="InterPro" id="IPR017592">
    <property type="entry name" value="Pilus_assmbl_Flp-typ_CpaB"/>
</dbReference>
<dbReference type="SMART" id="SM00858">
    <property type="entry name" value="SAF"/>
    <property type="match status" value="1"/>
</dbReference>
<proteinExistence type="predicted"/>
<dbReference type="CDD" id="cd11614">
    <property type="entry name" value="SAF_CpaB_FlgA_like"/>
    <property type="match status" value="1"/>
</dbReference>
<dbReference type="InterPro" id="IPR013974">
    <property type="entry name" value="SAF"/>
</dbReference>
<protein>
    <submittedName>
        <fullName evidence="2">Flp pilus assembly protein CpaB</fullName>
    </submittedName>
</protein>
<dbReference type="InterPro" id="IPR031571">
    <property type="entry name" value="RcpC_dom"/>
</dbReference>
<dbReference type="EMBL" id="CP078073">
    <property type="protein sequence ID" value="QXL87649.1"/>
    <property type="molecule type" value="Genomic_DNA"/>
</dbReference>
<dbReference type="NCBIfam" id="TIGR03177">
    <property type="entry name" value="pilus_cpaB"/>
    <property type="match status" value="1"/>
</dbReference>
<dbReference type="Proteomes" id="UP000693972">
    <property type="component" value="Unassembled WGS sequence"/>
</dbReference>
<evidence type="ECO:0000259" key="1">
    <source>
        <dbReference type="SMART" id="SM00858"/>
    </source>
</evidence>